<proteinExistence type="predicted"/>
<dbReference type="Gene3D" id="3.30.565.10">
    <property type="entry name" value="Histidine kinase-like ATPase, C-terminal domain"/>
    <property type="match status" value="1"/>
</dbReference>
<evidence type="ECO:0000259" key="3">
    <source>
        <dbReference type="Pfam" id="PF14417"/>
    </source>
</evidence>
<dbReference type="InterPro" id="IPR036890">
    <property type="entry name" value="HATPase_C_sf"/>
</dbReference>
<keyword evidence="1" id="KW-0418">Kinase</keyword>
<dbReference type="InterPro" id="IPR047718">
    <property type="entry name" value="RsbA-like_anti_sig"/>
</dbReference>
<dbReference type="InterPro" id="IPR003594">
    <property type="entry name" value="HATPase_dom"/>
</dbReference>
<dbReference type="Pfam" id="PF14417">
    <property type="entry name" value="MEDS"/>
    <property type="match status" value="1"/>
</dbReference>
<evidence type="ECO:0000256" key="1">
    <source>
        <dbReference type="ARBA" id="ARBA00022527"/>
    </source>
</evidence>
<protein>
    <submittedName>
        <fullName evidence="4">Anti-sigma regulatory factor (Ser/Thr protein kinase)</fullName>
    </submittedName>
</protein>
<gene>
    <name evidence="4" type="ORF">BJ992_002352</name>
</gene>
<feature type="domain" description="Histidine kinase/HSP90-like ATPase" evidence="2">
    <location>
        <begin position="205"/>
        <end position="313"/>
    </location>
</feature>
<dbReference type="Proteomes" id="UP000555564">
    <property type="component" value="Unassembled WGS sequence"/>
</dbReference>
<dbReference type="AlphaFoldDB" id="A0A7X0ID25"/>
<accession>A0A7X0ID25</accession>
<feature type="domain" description="MEDS" evidence="3">
    <location>
        <begin position="16"/>
        <end position="160"/>
    </location>
</feature>
<dbReference type="SUPFAM" id="SSF55874">
    <property type="entry name" value="ATPase domain of HSP90 chaperone/DNA topoisomerase II/histidine kinase"/>
    <property type="match status" value="1"/>
</dbReference>
<dbReference type="CDD" id="cd16936">
    <property type="entry name" value="HATPase_RsbW-like"/>
    <property type="match status" value="1"/>
</dbReference>
<dbReference type="InterPro" id="IPR050267">
    <property type="entry name" value="Anti-sigma-factor_SerPK"/>
</dbReference>
<comment type="caution">
    <text evidence="4">The sequence shown here is derived from an EMBL/GenBank/DDBJ whole genome shotgun (WGS) entry which is preliminary data.</text>
</comment>
<keyword evidence="5" id="KW-1185">Reference proteome</keyword>
<sequence>MTVSASAQEPTDDPFRHIGLIYRDFDEYAAGCVSFLEQALALGEPALVAVPGDRGELIRSRLGERSADVVFRDMAVAGRNPGRIIPSVLLAFAEANQGRRVWIIGEPIWPGRSPLEYPECVAHEALINTAFTGRDAAILCPYDAAGLDPSAIDDAAVTHPHLQDGSDVWSSTAYGDPVVTAMTFDWPLPAPPRQAAMFPFDGFGSLAPLREFVAGWAGAAGLTEQRTCDLLIAVNELATNTAEYSKEPGTVWMWCEDGLLVCQIDDFGTLDDPMAGRIPPPDAVSRGRGILIVNELADLVRIHRRPGGTSVRIHFELPSPVEGR</sequence>
<dbReference type="Pfam" id="PF13581">
    <property type="entry name" value="HATPase_c_2"/>
    <property type="match status" value="1"/>
</dbReference>
<reference evidence="4 5" key="1">
    <citation type="submission" date="2020-08" db="EMBL/GenBank/DDBJ databases">
        <title>Sequencing the genomes of 1000 actinobacteria strains.</title>
        <authorList>
            <person name="Klenk H.-P."/>
        </authorList>
    </citation>
    <scope>NUCLEOTIDE SEQUENCE [LARGE SCALE GENOMIC DNA]</scope>
    <source>
        <strain evidence="4 5">DSM 44936</strain>
    </source>
</reference>
<evidence type="ECO:0000259" key="2">
    <source>
        <dbReference type="Pfam" id="PF13581"/>
    </source>
</evidence>
<organism evidence="4 5">
    <name type="scientific">Sphaerisporangium rubeum</name>
    <dbReference type="NCBI Taxonomy" id="321317"/>
    <lineage>
        <taxon>Bacteria</taxon>
        <taxon>Bacillati</taxon>
        <taxon>Actinomycetota</taxon>
        <taxon>Actinomycetes</taxon>
        <taxon>Streptosporangiales</taxon>
        <taxon>Streptosporangiaceae</taxon>
        <taxon>Sphaerisporangium</taxon>
    </lineage>
</organism>
<dbReference type="InterPro" id="IPR025847">
    <property type="entry name" value="MEDS_domain"/>
</dbReference>
<name>A0A7X0ID25_9ACTN</name>
<evidence type="ECO:0000313" key="5">
    <source>
        <dbReference type="Proteomes" id="UP000555564"/>
    </source>
</evidence>
<dbReference type="PANTHER" id="PTHR35526:SF3">
    <property type="entry name" value="ANTI-SIGMA-F FACTOR RSBW"/>
    <property type="match status" value="1"/>
</dbReference>
<dbReference type="EMBL" id="JACHIU010000001">
    <property type="protein sequence ID" value="MBB6472921.1"/>
    <property type="molecule type" value="Genomic_DNA"/>
</dbReference>
<evidence type="ECO:0000313" key="4">
    <source>
        <dbReference type="EMBL" id="MBB6472921.1"/>
    </source>
</evidence>
<dbReference type="NCBIfam" id="NF041045">
    <property type="entry name" value="RsbA_anti_sig"/>
    <property type="match status" value="1"/>
</dbReference>
<dbReference type="GO" id="GO:0004674">
    <property type="term" value="F:protein serine/threonine kinase activity"/>
    <property type="evidence" value="ECO:0007669"/>
    <property type="project" value="UniProtKB-KW"/>
</dbReference>
<dbReference type="PANTHER" id="PTHR35526">
    <property type="entry name" value="ANTI-SIGMA-F FACTOR RSBW-RELATED"/>
    <property type="match status" value="1"/>
</dbReference>
<keyword evidence="1" id="KW-0723">Serine/threonine-protein kinase</keyword>
<keyword evidence="1" id="KW-0808">Transferase</keyword>
<dbReference type="RefSeq" id="WP_221474772.1">
    <property type="nucleotide sequence ID" value="NZ_BAAALO010000032.1"/>
</dbReference>